<dbReference type="NCBIfam" id="TIGR01734">
    <property type="entry name" value="D-ala-DACP-lig"/>
    <property type="match status" value="1"/>
</dbReference>
<dbReference type="Gene3D" id="3.40.50.12780">
    <property type="entry name" value="N-terminal domain of ligase-like"/>
    <property type="match status" value="1"/>
</dbReference>
<protein>
    <recommendedName>
        <fullName evidence="7">D-alanine--D-alanyl carrier protein ligase</fullName>
        <shortName evidence="7">DCL</shortName>
        <ecNumber evidence="7">6.2.1.54</ecNumber>
    </recommendedName>
    <alternativeName>
        <fullName evidence="7">D-alanine--poly(phosphoribitol) ligase subunit 1</fullName>
    </alternativeName>
    <alternativeName>
        <fullName evidence="7">D-alanine-activating enzyme</fullName>
        <shortName evidence="7">DAE</shortName>
    </alternativeName>
</protein>
<dbReference type="NCBIfam" id="TIGR01733">
    <property type="entry name" value="AA-adenyl-dom"/>
    <property type="match status" value="1"/>
</dbReference>
<proteinExistence type="inferred from homology"/>
<evidence type="ECO:0000259" key="9">
    <source>
        <dbReference type="Pfam" id="PF13193"/>
    </source>
</evidence>
<comment type="function">
    <text evidence="5 7">Catalyzes the first step in the D-alanylation of lipoteichoic acid (LTA), the activation of D-alanine and its transfer onto the D-alanyl carrier protein (Dcp) DltC. In an ATP-dependent two-step reaction, forms a high energy D-alanyl-AMP intermediate, followed by transfer of the D-alanyl residue as a thiol ester to the phosphopantheinyl prosthetic group of the Dcp. D-alanylation of LTA plays an important role in modulating the properties of the cell wall in Gram-positive bacteria, influencing the net charge of the cell wall.</text>
</comment>
<dbReference type="Gene3D" id="3.30.300.30">
    <property type="match status" value="1"/>
</dbReference>
<evidence type="ECO:0000256" key="6">
    <source>
        <dbReference type="ARBA" id="ARBA00061336"/>
    </source>
</evidence>
<name>A0A3S7GT79_STAHO</name>
<keyword evidence="3 7" id="KW-0547">Nucleotide-binding</keyword>
<feature type="domain" description="AMP-binding enzyme C-terminal" evidence="9">
    <location>
        <begin position="394"/>
        <end position="472"/>
    </location>
</feature>
<keyword evidence="12" id="KW-1185">Reference proteome</keyword>
<dbReference type="Pfam" id="PF00501">
    <property type="entry name" value="AMP-binding"/>
    <property type="match status" value="1"/>
</dbReference>
<feature type="binding site" evidence="7">
    <location>
        <begin position="143"/>
        <end position="144"/>
    </location>
    <ligand>
        <name>ATP</name>
        <dbReference type="ChEBI" id="CHEBI:30616"/>
    </ligand>
</feature>
<comment type="catalytic activity">
    <reaction evidence="7">
        <text>holo-[D-alanyl-carrier protein] + D-alanine + ATP = D-alanyl-[D-alanyl-carrier protein] + AMP + diphosphate</text>
        <dbReference type="Rhea" id="RHEA:55132"/>
        <dbReference type="Rhea" id="RHEA-COMP:14102"/>
        <dbReference type="Rhea" id="RHEA-COMP:14103"/>
        <dbReference type="ChEBI" id="CHEBI:30616"/>
        <dbReference type="ChEBI" id="CHEBI:33019"/>
        <dbReference type="ChEBI" id="CHEBI:57416"/>
        <dbReference type="ChEBI" id="CHEBI:64479"/>
        <dbReference type="ChEBI" id="CHEBI:138620"/>
        <dbReference type="ChEBI" id="CHEBI:456215"/>
        <dbReference type="EC" id="6.2.1.54"/>
    </reaction>
</comment>
<organism evidence="10">
    <name type="scientific">Staphylococcus hominis</name>
    <dbReference type="NCBI Taxonomy" id="1290"/>
    <lineage>
        <taxon>Bacteria</taxon>
        <taxon>Bacillati</taxon>
        <taxon>Bacillota</taxon>
        <taxon>Bacilli</taxon>
        <taxon>Bacillales</taxon>
        <taxon>Staphylococcaceae</taxon>
        <taxon>Staphylococcus</taxon>
    </lineage>
</organism>
<evidence type="ECO:0000256" key="7">
    <source>
        <dbReference type="HAMAP-Rule" id="MF_00593"/>
    </source>
</evidence>
<dbReference type="UniPathway" id="UPA00556"/>
<accession>A0A3S7GT79</accession>
<dbReference type="RefSeq" id="WP_017175866.1">
    <property type="nucleotide sequence ID" value="NZ_CABMJU010000034.1"/>
</dbReference>
<reference evidence="11 12" key="2">
    <citation type="submission" date="2022-06" db="EMBL/GenBank/DDBJ databases">
        <title>Staphylococcus hominis ShoR14 genome sequence.</title>
        <authorList>
            <person name="Yeo C.C."/>
            <person name="Chew C.H."/>
            <person name="Che Hamzah A.M."/>
            <person name="Al-Trad E.I."/>
        </authorList>
    </citation>
    <scope>NUCLEOTIDE SEQUENCE [LARGE SCALE GENOMIC DNA]</scope>
    <source>
        <strain evidence="11 12">ShoR14</strain>
    </source>
</reference>
<dbReference type="GO" id="GO:0005524">
    <property type="term" value="F:ATP binding"/>
    <property type="evidence" value="ECO:0007669"/>
    <property type="project" value="UniProtKB-KW"/>
</dbReference>
<sequence length="484" mass="55007">MTDIINLINDIGQKNPDRVAIRHKSDELTYRQLIEESSKLAHYLQDTNKPLIIYGHMSPYMVVGMIGAIKAGCGYVPIDTSVPIERVEMIMNKVDPTFILNTTDSSVNQPRKELTIEDIKHSDYPIVFDSQMDKTDVVYTIFTSGSTGEPKGVQIEYASLIEFAEWMVSLNETDNHQEWLNQAPFSFDLSVMAIYPCLTSGGTLNLVDKDMIKKPKLLNEMLVQTPINAWVSTPSFIEMCLLLPNLNEKDYPSLNHFFFCGEILPHRTAKALVDRYPNAIVYNTYGPTEATVAVTGVKITPEILERYNPLPVGVARPNTTLSTTDEGELVIKGTSVSLGYLKNKEKTEAVFKFDNGVRIYHTGDKAIEKDGYWFIQGRIDFQIKLNGYRMELEEIETQLRHSKYVRETVVVPIYKNGKVVYLVGAIVPTKKVDNDLEMTRNIKNELKSRLPEYMIPRKFVWMEQLPLTSNGKLDRKQVAEDIDA</sequence>
<feature type="binding site" evidence="7">
    <location>
        <begin position="283"/>
        <end position="288"/>
    </location>
    <ligand>
        <name>ATP</name>
        <dbReference type="ChEBI" id="CHEBI:30616"/>
    </ligand>
</feature>
<evidence type="ECO:0000313" key="12">
    <source>
        <dbReference type="Proteomes" id="UP000665944"/>
    </source>
</evidence>
<feature type="domain" description="AMP-dependent synthetase/ligase" evidence="8">
    <location>
        <begin position="13"/>
        <end position="341"/>
    </location>
</feature>
<dbReference type="InterPro" id="IPR010072">
    <property type="entry name" value="DltA"/>
</dbReference>
<evidence type="ECO:0000313" key="10">
    <source>
        <dbReference type="EMBL" id="AVI05694.1"/>
    </source>
</evidence>
<dbReference type="GO" id="GO:0047473">
    <property type="term" value="F:D-alanine [D-alanyl carrier protein] ligase activity"/>
    <property type="evidence" value="ECO:0007669"/>
    <property type="project" value="UniProtKB-UniRule"/>
</dbReference>
<gene>
    <name evidence="7 11" type="primary">dltA</name>
    <name evidence="10" type="ORF">AZE34_02575</name>
    <name evidence="11" type="ORF">J7T32_002965</name>
</gene>
<reference evidence="10" key="1">
    <citation type="submission" date="2016-02" db="EMBL/GenBank/DDBJ databases">
        <title>Genomic sequence of a clinical Staphylococcus hominis isolate.</title>
        <authorList>
            <person name="McClure J.M."/>
            <person name="Zhang K."/>
        </authorList>
    </citation>
    <scope>NUCLEOTIDE SEQUENCE</scope>
    <source>
        <strain evidence="10">C34847</strain>
    </source>
</reference>
<comment type="caution">
    <text evidence="7">Lacks conserved residue(s) required for the propagation of feature annotation.</text>
</comment>
<dbReference type="FunFam" id="3.30.300.30:FF:000012">
    <property type="entry name" value="D-alanine--D-alanyl carrier protein ligase"/>
    <property type="match status" value="1"/>
</dbReference>
<dbReference type="InterPro" id="IPR045851">
    <property type="entry name" value="AMP-bd_C_sf"/>
</dbReference>
<evidence type="ECO:0000256" key="5">
    <source>
        <dbReference type="ARBA" id="ARBA00054605"/>
    </source>
</evidence>
<dbReference type="InterPro" id="IPR025110">
    <property type="entry name" value="AMP-bd_C"/>
</dbReference>
<evidence type="ECO:0000256" key="4">
    <source>
        <dbReference type="ARBA" id="ARBA00022840"/>
    </source>
</evidence>
<keyword evidence="1 7" id="KW-0963">Cytoplasm</keyword>
<comment type="similarity">
    <text evidence="6 7">Belongs to the ATP-dependent AMP-binding enzyme family. DltA subfamily.</text>
</comment>
<feature type="binding site" evidence="7">
    <location>
        <position position="364"/>
    </location>
    <ligand>
        <name>ATP</name>
        <dbReference type="ChEBI" id="CHEBI:30616"/>
    </ligand>
</feature>
<feature type="binding site" evidence="7">
    <location>
        <position position="472"/>
    </location>
    <ligand>
        <name>D-alanine</name>
        <dbReference type="ChEBI" id="CHEBI:57416"/>
    </ligand>
</feature>
<feature type="binding site" evidence="7">
    <location>
        <position position="292"/>
    </location>
    <ligand>
        <name>D-alanine</name>
        <dbReference type="ChEBI" id="CHEBI:57416"/>
    </ligand>
</feature>
<evidence type="ECO:0000256" key="2">
    <source>
        <dbReference type="ARBA" id="ARBA00022598"/>
    </source>
</evidence>
<evidence type="ECO:0000256" key="3">
    <source>
        <dbReference type="ARBA" id="ARBA00022741"/>
    </source>
</evidence>
<dbReference type="GO" id="GO:0070395">
    <property type="term" value="P:lipoteichoic acid biosynthetic process"/>
    <property type="evidence" value="ECO:0007669"/>
    <property type="project" value="UniProtKB-UniRule"/>
</dbReference>
<comment type="pathway">
    <text evidence="7">Cell wall biogenesis; lipoteichoic acid biosynthesis.</text>
</comment>
<dbReference type="Proteomes" id="UP000665944">
    <property type="component" value="Unassembled WGS sequence"/>
</dbReference>
<dbReference type="InterPro" id="IPR010071">
    <property type="entry name" value="AA_adenyl_dom"/>
</dbReference>
<dbReference type="NCBIfam" id="NF003417">
    <property type="entry name" value="PRK04813.1"/>
    <property type="match status" value="1"/>
</dbReference>
<evidence type="ECO:0000256" key="1">
    <source>
        <dbReference type="ARBA" id="ARBA00022490"/>
    </source>
</evidence>
<dbReference type="EC" id="6.2.1.54" evidence="7"/>
<feature type="binding site" evidence="7">
    <location>
        <position position="472"/>
    </location>
    <ligand>
        <name>ATP</name>
        <dbReference type="ChEBI" id="CHEBI:30616"/>
    </ligand>
</feature>
<dbReference type="EMBL" id="JAGHKT020000003">
    <property type="protein sequence ID" value="MCM5671730.1"/>
    <property type="molecule type" value="Genomic_DNA"/>
</dbReference>
<dbReference type="HAMAP" id="MF_00593">
    <property type="entry name" value="DltA"/>
    <property type="match status" value="1"/>
</dbReference>
<dbReference type="InterPro" id="IPR000873">
    <property type="entry name" value="AMP-dep_synth/lig_dom"/>
</dbReference>
<keyword evidence="4 7" id="KW-0067">ATP-binding</keyword>
<dbReference type="PANTHER" id="PTHR45398">
    <property type="match status" value="1"/>
</dbReference>
<dbReference type="PANTHER" id="PTHR45398:SF1">
    <property type="entry name" value="ENZYME, PUTATIVE (JCVI)-RELATED"/>
    <property type="match status" value="1"/>
</dbReference>
<dbReference type="EMBL" id="CP014567">
    <property type="protein sequence ID" value="AVI05694.1"/>
    <property type="molecule type" value="Genomic_DNA"/>
</dbReference>
<dbReference type="SUPFAM" id="SSF56801">
    <property type="entry name" value="Acetyl-CoA synthetase-like"/>
    <property type="match status" value="1"/>
</dbReference>
<dbReference type="Pfam" id="PF13193">
    <property type="entry name" value="AMP-binding_C"/>
    <property type="match status" value="1"/>
</dbReference>
<keyword evidence="2 7" id="KW-0436">Ligase</keyword>
<dbReference type="GO" id="GO:0005737">
    <property type="term" value="C:cytoplasm"/>
    <property type="evidence" value="ECO:0007669"/>
    <property type="project" value="UniProtKB-SubCell"/>
</dbReference>
<feature type="binding site" evidence="7">
    <location>
        <position position="188"/>
    </location>
    <ligand>
        <name>D-alanine</name>
        <dbReference type="ChEBI" id="CHEBI:57416"/>
    </ligand>
</feature>
<evidence type="ECO:0000313" key="11">
    <source>
        <dbReference type="EMBL" id="MCM5671730.1"/>
    </source>
</evidence>
<dbReference type="InterPro" id="IPR042099">
    <property type="entry name" value="ANL_N_sf"/>
</dbReference>
<dbReference type="InterPro" id="IPR044507">
    <property type="entry name" value="DltA-like"/>
</dbReference>
<dbReference type="AlphaFoldDB" id="A0A3S7GT79"/>
<dbReference type="CDD" id="cd05945">
    <property type="entry name" value="DltA"/>
    <property type="match status" value="1"/>
</dbReference>
<comment type="subcellular location">
    <subcellularLocation>
        <location evidence="7">Cytoplasm</location>
    </subcellularLocation>
</comment>
<evidence type="ECO:0000259" key="8">
    <source>
        <dbReference type="Pfam" id="PF00501"/>
    </source>
</evidence>